<feature type="transmembrane region" description="Helical" evidence="7">
    <location>
        <begin position="305"/>
        <end position="327"/>
    </location>
</feature>
<dbReference type="Pfam" id="PF13520">
    <property type="entry name" value="AA_permease_2"/>
    <property type="match status" value="1"/>
</dbReference>
<organism evidence="9 10">
    <name type="scientific">Marchantia polymorpha subsp. ruderalis</name>
    <dbReference type="NCBI Taxonomy" id="1480154"/>
    <lineage>
        <taxon>Eukaryota</taxon>
        <taxon>Viridiplantae</taxon>
        <taxon>Streptophyta</taxon>
        <taxon>Embryophyta</taxon>
        <taxon>Marchantiophyta</taxon>
        <taxon>Marchantiopsida</taxon>
        <taxon>Marchantiidae</taxon>
        <taxon>Marchantiales</taxon>
        <taxon>Marchantiaceae</taxon>
        <taxon>Marchantia</taxon>
    </lineage>
</organism>
<name>A0A176VGQ1_MARPO</name>
<evidence type="ECO:0000313" key="9">
    <source>
        <dbReference type="EMBL" id="OAE19767.1"/>
    </source>
</evidence>
<evidence type="ECO:0000313" key="10">
    <source>
        <dbReference type="Proteomes" id="UP000077202"/>
    </source>
</evidence>
<evidence type="ECO:0000256" key="3">
    <source>
        <dbReference type="ARBA" id="ARBA00022448"/>
    </source>
</evidence>
<reference evidence="9" key="1">
    <citation type="submission" date="2016-03" db="EMBL/GenBank/DDBJ databases">
        <title>Mechanisms controlling the formation of the plant cell surface in tip-growing cells are functionally conserved among land plants.</title>
        <authorList>
            <person name="Honkanen S."/>
            <person name="Jones V.A."/>
            <person name="Morieri G."/>
            <person name="Champion C."/>
            <person name="Hetherington A.J."/>
            <person name="Kelly S."/>
            <person name="Saint-Marcoux D."/>
            <person name="Proust H."/>
            <person name="Prescott H."/>
            <person name="Dolan L."/>
        </authorList>
    </citation>
    <scope>NUCLEOTIDE SEQUENCE [LARGE SCALE GENOMIC DNA]</scope>
    <source>
        <tissue evidence="9">Whole gametophyte</tissue>
    </source>
</reference>
<comment type="similarity">
    <text evidence="2">Belongs to the amino acid-polyamine-organocation (APC) superfamily. Cationic amino acid transporter (CAT) (TC 2.A.3.3) family.</text>
</comment>
<evidence type="ECO:0000256" key="6">
    <source>
        <dbReference type="ARBA" id="ARBA00023136"/>
    </source>
</evidence>
<proteinExistence type="inferred from homology"/>
<evidence type="ECO:0000256" key="4">
    <source>
        <dbReference type="ARBA" id="ARBA00022692"/>
    </source>
</evidence>
<keyword evidence="6 7" id="KW-0472">Membrane</keyword>
<feature type="transmembrane region" description="Helical" evidence="7">
    <location>
        <begin position="151"/>
        <end position="171"/>
    </location>
</feature>
<dbReference type="InterPro" id="IPR029485">
    <property type="entry name" value="CAT_C"/>
</dbReference>
<comment type="caution">
    <text evidence="9">The sequence shown here is derived from an EMBL/GenBank/DDBJ whole genome shotgun (WGS) entry which is preliminary data.</text>
</comment>
<gene>
    <name evidence="9" type="ORF">AXG93_2958s1440</name>
</gene>
<dbReference type="Proteomes" id="UP000077202">
    <property type="component" value="Unassembled WGS sequence"/>
</dbReference>
<feature type="transmembrane region" description="Helical" evidence="7">
    <location>
        <begin position="566"/>
        <end position="590"/>
    </location>
</feature>
<evidence type="ECO:0000256" key="2">
    <source>
        <dbReference type="ARBA" id="ARBA00008572"/>
    </source>
</evidence>
<dbReference type="InterPro" id="IPR002293">
    <property type="entry name" value="AA/rel_permease1"/>
</dbReference>
<feature type="transmembrane region" description="Helical" evidence="7">
    <location>
        <begin position="28"/>
        <end position="50"/>
    </location>
</feature>
<keyword evidence="4 7" id="KW-0812">Transmembrane</keyword>
<dbReference type="PANTHER" id="PTHR43243">
    <property type="entry name" value="INNER MEMBRANE TRANSPORTER YGJI-RELATED"/>
    <property type="match status" value="1"/>
</dbReference>
<evidence type="ECO:0000256" key="1">
    <source>
        <dbReference type="ARBA" id="ARBA00004141"/>
    </source>
</evidence>
<feature type="transmembrane region" description="Helical" evidence="7">
    <location>
        <begin position="259"/>
        <end position="285"/>
    </location>
</feature>
<feature type="transmembrane region" description="Helical" evidence="7">
    <location>
        <begin position="648"/>
        <end position="670"/>
    </location>
</feature>
<feature type="transmembrane region" description="Helical" evidence="7">
    <location>
        <begin position="355"/>
        <end position="372"/>
    </location>
</feature>
<feature type="transmembrane region" description="Helical" evidence="7">
    <location>
        <begin position="506"/>
        <end position="528"/>
    </location>
</feature>
<evidence type="ECO:0000256" key="5">
    <source>
        <dbReference type="ARBA" id="ARBA00022989"/>
    </source>
</evidence>
<feature type="transmembrane region" description="Helical" evidence="7">
    <location>
        <begin position="93"/>
        <end position="114"/>
    </location>
</feature>
<feature type="transmembrane region" description="Helical" evidence="7">
    <location>
        <begin position="183"/>
        <end position="205"/>
    </location>
</feature>
<feature type="domain" description="Cationic amino acid transporter C-terminal" evidence="8">
    <location>
        <begin position="569"/>
        <end position="610"/>
    </location>
</feature>
<dbReference type="GO" id="GO:0016020">
    <property type="term" value="C:membrane"/>
    <property type="evidence" value="ECO:0007669"/>
    <property type="project" value="UniProtKB-SubCell"/>
</dbReference>
<protein>
    <recommendedName>
        <fullName evidence="8">Cationic amino acid transporter C-terminal domain-containing protein</fullName>
    </recommendedName>
</protein>
<dbReference type="Gene3D" id="1.20.1740.10">
    <property type="entry name" value="Amino acid/polyamine transporter I"/>
    <property type="match status" value="1"/>
</dbReference>
<feature type="transmembrane region" description="Helical" evidence="7">
    <location>
        <begin position="225"/>
        <end position="247"/>
    </location>
</feature>
<comment type="subcellular location">
    <subcellularLocation>
        <location evidence="1">Membrane</location>
        <topology evidence="1">Multi-pass membrane protein</topology>
    </subcellularLocation>
</comment>
<sequence>MTIKWLSRIWRRKSAEHKRKGPQLARHLTAINLVPIGVGSTIGAGVYVLVGTVAREQVGPALPYSFLIAGIAAALSALCYAELASRCPSAGSAYHYAYTCVGEGLAWIIGWALILENTIGGSAVARGIAPNLAILCGGAENLPAWLLRREVSGIVIDPCAGLLVLIAAALLCTGIRESARMQAIMTVVNVSVLLFVVAAGSFIGFKSGWQGYHSRDGYLPYGLSGVIRGAGTLFFAFIGFDTVASTAEEVKDPRRDLPIGIALTLLITSIVYMLVSSVVVGIVPYYLIDPDTPMSTIFASNGMPWAMYVVTCGAVAALSTTLLGSILPQPRILMSMARDGLLPGFFSRVNKTSKVPVNGTLVTGLAASALAFTMEVDVLAGMVSVGTLLSFTIVGISILVLRYTPPMEPPISLHSATRVHKHSNQPQTSANNAPSTEVTCSLLVYLPKCLENYDSDSDSSSESSSEDIIGVPSKVYEENQQPLLNSSLKIVDLEETLTEQSRRRTAALSIGAVCAGALFTSVAVSFSFNSYLKWGMTGLGALAFVAGFLVLIMIDQDEGRHKFGSAGGFQCPWVPAVPVLSLLVNAYLLVNLGGGTWMRVSVWLTLGVIVSSFKSCELMGQIVVHFIVRDGFGTRSKRGQSDFFGRPFALGLEARLFLLFSVASSWYLAIEFFKLSLDDPAHLVLLRDRHTRWASVFME</sequence>
<dbReference type="EMBL" id="LVLJ01003787">
    <property type="protein sequence ID" value="OAE19767.1"/>
    <property type="molecule type" value="Genomic_DNA"/>
</dbReference>
<feature type="transmembrane region" description="Helical" evidence="7">
    <location>
        <begin position="378"/>
        <end position="401"/>
    </location>
</feature>
<dbReference type="AlphaFoldDB" id="A0A176VGQ1"/>
<feature type="transmembrane region" description="Helical" evidence="7">
    <location>
        <begin position="602"/>
        <end position="628"/>
    </location>
</feature>
<keyword evidence="10" id="KW-1185">Reference proteome</keyword>
<dbReference type="PANTHER" id="PTHR43243:SF4">
    <property type="entry name" value="CATIONIC AMINO ACID TRANSPORTER 4"/>
    <property type="match status" value="1"/>
</dbReference>
<dbReference type="GO" id="GO:0015171">
    <property type="term" value="F:amino acid transmembrane transporter activity"/>
    <property type="evidence" value="ECO:0007669"/>
    <property type="project" value="TreeGrafter"/>
</dbReference>
<accession>A0A176VGQ1</accession>
<feature type="transmembrane region" description="Helical" evidence="7">
    <location>
        <begin position="534"/>
        <end position="554"/>
    </location>
</feature>
<feature type="transmembrane region" description="Helical" evidence="7">
    <location>
        <begin position="62"/>
        <end position="81"/>
    </location>
</feature>
<keyword evidence="3" id="KW-0813">Transport</keyword>
<dbReference type="Pfam" id="PF13906">
    <property type="entry name" value="AA_permease_C"/>
    <property type="match status" value="1"/>
</dbReference>
<keyword evidence="5 7" id="KW-1133">Transmembrane helix</keyword>
<evidence type="ECO:0000259" key="8">
    <source>
        <dbReference type="Pfam" id="PF13906"/>
    </source>
</evidence>
<evidence type="ECO:0000256" key="7">
    <source>
        <dbReference type="SAM" id="Phobius"/>
    </source>
</evidence>